<feature type="region of interest" description="Disordered" evidence="6">
    <location>
        <begin position="24"/>
        <end position="109"/>
    </location>
</feature>
<organism evidence="8 9">
    <name type="scientific">Daphnia sinensis</name>
    <dbReference type="NCBI Taxonomy" id="1820382"/>
    <lineage>
        <taxon>Eukaryota</taxon>
        <taxon>Metazoa</taxon>
        <taxon>Ecdysozoa</taxon>
        <taxon>Arthropoda</taxon>
        <taxon>Crustacea</taxon>
        <taxon>Branchiopoda</taxon>
        <taxon>Diplostraca</taxon>
        <taxon>Cladocera</taxon>
        <taxon>Anomopoda</taxon>
        <taxon>Daphniidae</taxon>
        <taxon>Daphnia</taxon>
        <taxon>Daphnia similis group</taxon>
    </lineage>
</organism>
<dbReference type="GO" id="GO:0005634">
    <property type="term" value="C:nucleus"/>
    <property type="evidence" value="ECO:0007669"/>
    <property type="project" value="UniProtKB-SubCell"/>
</dbReference>
<dbReference type="InterPro" id="IPR000418">
    <property type="entry name" value="Ets_dom"/>
</dbReference>
<dbReference type="PRINTS" id="PR00454">
    <property type="entry name" value="ETSDOMAIN"/>
</dbReference>
<accession>A0AAD5KGI9</accession>
<proteinExistence type="inferred from homology"/>
<dbReference type="InterPro" id="IPR036390">
    <property type="entry name" value="WH_DNA-bd_sf"/>
</dbReference>
<feature type="region of interest" description="Disordered" evidence="6">
    <location>
        <begin position="184"/>
        <end position="263"/>
    </location>
</feature>
<gene>
    <name evidence="8" type="ORF">GHT06_022048</name>
</gene>
<feature type="region of interest" description="Disordered" evidence="6">
    <location>
        <begin position="313"/>
        <end position="387"/>
    </location>
</feature>
<dbReference type="GO" id="GO:0043565">
    <property type="term" value="F:sequence-specific DNA binding"/>
    <property type="evidence" value="ECO:0007669"/>
    <property type="project" value="InterPro"/>
</dbReference>
<dbReference type="AlphaFoldDB" id="A0AAD5KGI9"/>
<dbReference type="PANTHER" id="PTHR11849">
    <property type="entry name" value="ETS"/>
    <property type="match status" value="1"/>
</dbReference>
<feature type="compositionally biased region" description="Low complexity" evidence="6">
    <location>
        <begin position="322"/>
        <end position="345"/>
    </location>
</feature>
<name>A0AAD5KGI9_9CRUS</name>
<feature type="domain" description="ETS" evidence="7">
    <location>
        <begin position="540"/>
        <end position="648"/>
    </location>
</feature>
<dbReference type="PROSITE" id="PS50061">
    <property type="entry name" value="ETS_DOMAIN_3"/>
    <property type="match status" value="1"/>
</dbReference>
<dbReference type="Gene3D" id="1.10.10.10">
    <property type="entry name" value="Winged helix-like DNA-binding domain superfamily/Winged helix DNA-binding domain"/>
    <property type="match status" value="1"/>
</dbReference>
<keyword evidence="4 5" id="KW-0539">Nucleus</keyword>
<evidence type="ECO:0000313" key="9">
    <source>
        <dbReference type="Proteomes" id="UP000820818"/>
    </source>
</evidence>
<comment type="subcellular location">
    <subcellularLocation>
        <location evidence="1 5">Nucleus</location>
    </subcellularLocation>
</comment>
<dbReference type="EMBL" id="WJBH02000010">
    <property type="protein sequence ID" value="KAI9551712.1"/>
    <property type="molecule type" value="Genomic_DNA"/>
</dbReference>
<sequence>MDFSSGGSASTGSSKNYNVTASLHHHHHQQVHHSGGGHNHPSHHTASQHALHHHSGGHISPPHSHHQLGHQLGGQGSTASSATVVKSEESATNNNDNNNMATSSTTIASQQQQTAAQQLATAGFGVSAAGVNLSVNIGVNITGVTPESAAAPWATAAAAYTSRFPTFASPTTLEQLKQSIEQQAQQHHQRNGGVKNFLGGSAHGGHHHLPGHSSAIGSSVSSASVVGSSGNHHHHHHHQTSAALVGGPSHHHHSVHHHHHHQNYHAGVAVTATAGGHHHSVVNPASSATSHFAAGFAAAAVAAAAVGSLQQHESNAGGQQNGLLPTSTSSSTKLASSSTLAGATGNAEKRNNQRTKAEQLQQQQQQQSSPSHQSRTSPDFGRHDDGQKTKVLTCFGWRYVRVRSRVLSVDFQSRNRFLLLYSSLDARRVKAFRRWFFFFEMLDVKPFSGSEDQVGRPAPITNFPMLLTSESNYKSAWTSPTASQASGYGSHNTSSSTALTVVAKTTSSTSTDSQHLRQSDPYQMFGATSSRLASSGSGQIQLWQFLLELLSDSSNAACITWEGTNGEFKLTDPDEVARRWGERKSKPNMNYDKLSRALRYVVQCLIHAILPYPSIDVHTEGWTNVQLYYYDKNIMSKVHGKRYAYKFDFQGLAAATQPTPTDPAYKYQSDLFMTSYHAAGSKFNLVGAHSAMSSSPDVCFNVGAIFPPPSPYWSTNPGGNLSAANLYSNMPMSAGHALQHHHHHHPGHVTSHLGSYPHYA</sequence>
<evidence type="ECO:0000313" key="8">
    <source>
        <dbReference type="EMBL" id="KAI9551712.1"/>
    </source>
</evidence>
<dbReference type="InterPro" id="IPR036388">
    <property type="entry name" value="WH-like_DNA-bd_sf"/>
</dbReference>
<evidence type="ECO:0000259" key="7">
    <source>
        <dbReference type="PROSITE" id="PS50061"/>
    </source>
</evidence>
<feature type="compositionally biased region" description="Low complexity" evidence="6">
    <location>
        <begin position="90"/>
        <end position="109"/>
    </location>
</feature>
<dbReference type="PROSITE" id="PS00345">
    <property type="entry name" value="ETS_DOMAIN_1"/>
    <property type="match status" value="1"/>
</dbReference>
<evidence type="ECO:0000256" key="2">
    <source>
        <dbReference type="ARBA" id="ARBA00005562"/>
    </source>
</evidence>
<dbReference type="FunFam" id="1.10.10.10:FF:000039">
    <property type="entry name" value="Friend leukemia integration 1 transcription factor"/>
    <property type="match status" value="1"/>
</dbReference>
<dbReference type="GO" id="GO:0000981">
    <property type="term" value="F:DNA-binding transcription factor activity, RNA polymerase II-specific"/>
    <property type="evidence" value="ECO:0007669"/>
    <property type="project" value="TreeGrafter"/>
</dbReference>
<reference evidence="8 9" key="1">
    <citation type="submission" date="2022-05" db="EMBL/GenBank/DDBJ databases">
        <title>A multi-omics perspective on studying reproductive biology in Daphnia sinensis.</title>
        <authorList>
            <person name="Jia J."/>
        </authorList>
    </citation>
    <scope>NUCLEOTIDE SEQUENCE [LARGE SCALE GENOMIC DNA]</scope>
    <source>
        <strain evidence="8 9">WSL</strain>
    </source>
</reference>
<comment type="caution">
    <text evidence="8">The sequence shown here is derived from an EMBL/GenBank/DDBJ whole genome shotgun (WGS) entry which is preliminary data.</text>
</comment>
<dbReference type="InterPro" id="IPR046328">
    <property type="entry name" value="ETS_fam"/>
</dbReference>
<evidence type="ECO:0000256" key="3">
    <source>
        <dbReference type="ARBA" id="ARBA00023125"/>
    </source>
</evidence>
<evidence type="ECO:0000256" key="6">
    <source>
        <dbReference type="SAM" id="MobiDB-lite"/>
    </source>
</evidence>
<evidence type="ECO:0000256" key="4">
    <source>
        <dbReference type="ARBA" id="ARBA00023242"/>
    </source>
</evidence>
<feature type="compositionally biased region" description="Basic residues" evidence="6">
    <location>
        <begin position="249"/>
        <end position="263"/>
    </location>
</feature>
<protein>
    <submittedName>
        <fullName evidence="8">D-binding protein D-ETS-3</fullName>
    </submittedName>
</protein>
<keyword evidence="9" id="KW-1185">Reference proteome</keyword>
<evidence type="ECO:0000256" key="5">
    <source>
        <dbReference type="RuleBase" id="RU004019"/>
    </source>
</evidence>
<dbReference type="GO" id="GO:0030154">
    <property type="term" value="P:cell differentiation"/>
    <property type="evidence" value="ECO:0007669"/>
    <property type="project" value="TreeGrafter"/>
</dbReference>
<dbReference type="PANTHER" id="PTHR11849:SF304">
    <property type="entry name" value="DNA-BINDING PROTEIN D-ETS-3"/>
    <property type="match status" value="1"/>
</dbReference>
<keyword evidence="3 5" id="KW-0238">DNA-binding</keyword>
<dbReference type="SUPFAM" id="SSF46785">
    <property type="entry name" value="Winged helix' DNA-binding domain"/>
    <property type="match status" value="2"/>
</dbReference>
<feature type="compositionally biased region" description="Basic and acidic residues" evidence="6">
    <location>
        <begin position="347"/>
        <end position="357"/>
    </location>
</feature>
<dbReference type="Pfam" id="PF00178">
    <property type="entry name" value="Ets"/>
    <property type="match status" value="1"/>
</dbReference>
<feature type="compositionally biased region" description="Low complexity" evidence="6">
    <location>
        <begin position="359"/>
        <end position="374"/>
    </location>
</feature>
<feature type="compositionally biased region" description="Low complexity" evidence="6">
    <location>
        <begin position="211"/>
        <end position="230"/>
    </location>
</feature>
<dbReference type="Proteomes" id="UP000820818">
    <property type="component" value="Linkage Group LG10"/>
</dbReference>
<evidence type="ECO:0000256" key="1">
    <source>
        <dbReference type="ARBA" id="ARBA00004123"/>
    </source>
</evidence>
<dbReference type="SMART" id="SM00413">
    <property type="entry name" value="ETS"/>
    <property type="match status" value="1"/>
</dbReference>
<comment type="similarity">
    <text evidence="2 5">Belongs to the ETS family.</text>
</comment>